<accession>A0ABQ5VDC9</accession>
<evidence type="ECO:0000256" key="1">
    <source>
        <dbReference type="SAM" id="Phobius"/>
    </source>
</evidence>
<feature type="transmembrane region" description="Helical" evidence="1">
    <location>
        <begin position="46"/>
        <end position="66"/>
    </location>
</feature>
<keyword evidence="1" id="KW-0472">Membrane</keyword>
<gene>
    <name evidence="2" type="ORF">GCM10007853_29030</name>
</gene>
<evidence type="ECO:0008006" key="4">
    <source>
        <dbReference type="Google" id="ProtNLM"/>
    </source>
</evidence>
<comment type="caution">
    <text evidence="2">The sequence shown here is derived from an EMBL/GenBank/DDBJ whole genome shotgun (WGS) entry which is preliminary data.</text>
</comment>
<reference evidence="2" key="1">
    <citation type="journal article" date="2014" name="Int. J. Syst. Evol. Microbiol.">
        <title>Complete genome of a new Firmicutes species belonging to the dominant human colonic microbiota ('Ruminococcus bicirculans') reveals two chromosomes and a selective capacity to utilize plant glucans.</title>
        <authorList>
            <consortium name="NISC Comparative Sequencing Program"/>
            <person name="Wegmann U."/>
            <person name="Louis P."/>
            <person name="Goesmann A."/>
            <person name="Henrissat B."/>
            <person name="Duncan S.H."/>
            <person name="Flint H.J."/>
        </authorList>
    </citation>
    <scope>NUCLEOTIDE SEQUENCE</scope>
    <source>
        <strain evidence="2">NBRC 108219</strain>
    </source>
</reference>
<organism evidence="2 3">
    <name type="scientific">Algimonas ampicilliniresistens</name>
    <dbReference type="NCBI Taxonomy" id="1298735"/>
    <lineage>
        <taxon>Bacteria</taxon>
        <taxon>Pseudomonadati</taxon>
        <taxon>Pseudomonadota</taxon>
        <taxon>Alphaproteobacteria</taxon>
        <taxon>Maricaulales</taxon>
        <taxon>Robiginitomaculaceae</taxon>
        <taxon>Algimonas</taxon>
    </lineage>
</organism>
<name>A0ABQ5VDC9_9PROT</name>
<keyword evidence="1" id="KW-1133">Transmembrane helix</keyword>
<feature type="transmembrane region" description="Helical" evidence="1">
    <location>
        <begin position="73"/>
        <end position="91"/>
    </location>
</feature>
<reference evidence="2" key="2">
    <citation type="submission" date="2023-01" db="EMBL/GenBank/DDBJ databases">
        <title>Draft genome sequence of Algimonas ampicilliniresistens strain NBRC 108219.</title>
        <authorList>
            <person name="Sun Q."/>
            <person name="Mori K."/>
        </authorList>
    </citation>
    <scope>NUCLEOTIDE SEQUENCE</scope>
    <source>
        <strain evidence="2">NBRC 108219</strain>
    </source>
</reference>
<sequence length="124" mass="12938">MTKLLPFLFGALALIHALPAMAVIAPARLSSLYGFDASDTVLTTLLQHRALLFAILSAALIYAIFIPSARWPVLIGTGVSMGGFLVIAWAHGEMSGALRPIVLADVIGLVIAVLAAVCLWKGAA</sequence>
<protein>
    <recommendedName>
        <fullName evidence="4">Phosphopantetheine adenylyltransferase</fullName>
    </recommendedName>
</protein>
<proteinExistence type="predicted"/>
<dbReference type="Proteomes" id="UP001161391">
    <property type="component" value="Unassembled WGS sequence"/>
</dbReference>
<keyword evidence="1" id="KW-0812">Transmembrane</keyword>
<evidence type="ECO:0000313" key="3">
    <source>
        <dbReference type="Proteomes" id="UP001161391"/>
    </source>
</evidence>
<feature type="transmembrane region" description="Helical" evidence="1">
    <location>
        <begin position="97"/>
        <end position="120"/>
    </location>
</feature>
<evidence type="ECO:0000313" key="2">
    <source>
        <dbReference type="EMBL" id="GLQ25029.1"/>
    </source>
</evidence>
<dbReference type="RefSeq" id="WP_284392115.1">
    <property type="nucleotide sequence ID" value="NZ_BSNK01000002.1"/>
</dbReference>
<keyword evidence="3" id="KW-1185">Reference proteome</keyword>
<dbReference type="EMBL" id="BSNK01000002">
    <property type="protein sequence ID" value="GLQ25029.1"/>
    <property type="molecule type" value="Genomic_DNA"/>
</dbReference>